<evidence type="ECO:0000313" key="3">
    <source>
        <dbReference type="EMBL" id="MFC0216363.1"/>
    </source>
</evidence>
<dbReference type="SUPFAM" id="SSF56059">
    <property type="entry name" value="Glutathione synthetase ATP-binding domain-like"/>
    <property type="match status" value="1"/>
</dbReference>
<gene>
    <name evidence="3" type="ORF">ACFFK0_28600</name>
</gene>
<feature type="domain" description="ATP-grasp" evidence="2">
    <location>
        <begin position="47"/>
        <end position="273"/>
    </location>
</feature>
<dbReference type="Pfam" id="PF14398">
    <property type="entry name" value="ATPgrasp_YheCD"/>
    <property type="match status" value="1"/>
</dbReference>
<protein>
    <submittedName>
        <fullName evidence="3">YheC/YheD family protein</fullName>
    </submittedName>
</protein>
<dbReference type="RefSeq" id="WP_377474471.1">
    <property type="nucleotide sequence ID" value="NZ_JBHLWN010000119.1"/>
</dbReference>
<reference evidence="3 4" key="1">
    <citation type="submission" date="2024-09" db="EMBL/GenBank/DDBJ databases">
        <authorList>
            <person name="Sun Q."/>
            <person name="Mori K."/>
        </authorList>
    </citation>
    <scope>NUCLEOTIDE SEQUENCE [LARGE SCALE GENOMIC DNA]</scope>
    <source>
        <strain evidence="3 4">CCM 7759</strain>
    </source>
</reference>
<evidence type="ECO:0000313" key="4">
    <source>
        <dbReference type="Proteomes" id="UP001589776"/>
    </source>
</evidence>
<evidence type="ECO:0000256" key="1">
    <source>
        <dbReference type="PROSITE-ProRule" id="PRU00409"/>
    </source>
</evidence>
<dbReference type="EMBL" id="JBHLWN010000119">
    <property type="protein sequence ID" value="MFC0216363.1"/>
    <property type="molecule type" value="Genomic_DNA"/>
</dbReference>
<organism evidence="3 4">
    <name type="scientific">Paenibacillus chartarius</name>
    <dbReference type="NCBI Taxonomy" id="747481"/>
    <lineage>
        <taxon>Bacteria</taxon>
        <taxon>Bacillati</taxon>
        <taxon>Bacillota</taxon>
        <taxon>Bacilli</taxon>
        <taxon>Bacillales</taxon>
        <taxon>Paenibacillaceae</taxon>
        <taxon>Paenibacillus</taxon>
    </lineage>
</organism>
<dbReference type="PROSITE" id="PS50975">
    <property type="entry name" value="ATP_GRASP"/>
    <property type="match status" value="1"/>
</dbReference>
<keyword evidence="4" id="KW-1185">Reference proteome</keyword>
<keyword evidence="1" id="KW-0067">ATP-binding</keyword>
<comment type="caution">
    <text evidence="3">The sequence shown here is derived from an EMBL/GenBank/DDBJ whole genome shotgun (WGS) entry which is preliminary data.</text>
</comment>
<dbReference type="InterPro" id="IPR026838">
    <property type="entry name" value="YheC/D"/>
</dbReference>
<evidence type="ECO:0000259" key="2">
    <source>
        <dbReference type="PROSITE" id="PS50975"/>
    </source>
</evidence>
<accession>A0ABV6DV09</accession>
<name>A0ABV6DV09_9BACL</name>
<keyword evidence="1" id="KW-0547">Nucleotide-binding</keyword>
<proteinExistence type="predicted"/>
<sequence>MPQVVYNRCYSLDPQVLRRVETMIGTNRCFNHITQFNKLDIHNILAHSELKQYVPETASYHDAESASIFNKHPVLYFKPCTGSRGIGVYRVTKMDNGELQLNHHHSAPNVVFSSYEELRAEFDAEIETTPYMIQQGISVQQLHGHNFDLRALVQKNRRGAWSVTNVISRVAFGEYYNTSVCENIRTAAEVLKELYSAVQVEGLLHSLGRISLKAADAIERGTNSHLGEISVDFVLDTEGQLWVVEINGKPEKNLYRSLPDHTDVYKRPLQYAAYLLTRRRSLRRKKS</sequence>
<dbReference type="Proteomes" id="UP001589776">
    <property type="component" value="Unassembled WGS sequence"/>
</dbReference>
<dbReference type="Gene3D" id="3.30.470.20">
    <property type="entry name" value="ATP-grasp fold, B domain"/>
    <property type="match status" value="1"/>
</dbReference>
<dbReference type="InterPro" id="IPR011761">
    <property type="entry name" value="ATP-grasp"/>
</dbReference>